<dbReference type="SUPFAM" id="SSF103481">
    <property type="entry name" value="Multidrug resistance efflux transporter EmrE"/>
    <property type="match status" value="2"/>
</dbReference>
<gene>
    <name evidence="15" type="ORF">DW352_00130</name>
</gene>
<keyword evidence="4" id="KW-0444">Lipid biosynthesis</keyword>
<evidence type="ECO:0000256" key="5">
    <source>
        <dbReference type="ARBA" id="ARBA00022519"/>
    </source>
</evidence>
<keyword evidence="2" id="KW-0813">Transport</keyword>
<feature type="transmembrane region" description="Helical" evidence="13">
    <location>
        <begin position="83"/>
        <end position="100"/>
    </location>
</feature>
<evidence type="ECO:0000256" key="1">
    <source>
        <dbReference type="ARBA" id="ARBA00004651"/>
    </source>
</evidence>
<evidence type="ECO:0000256" key="4">
    <source>
        <dbReference type="ARBA" id="ARBA00022516"/>
    </source>
</evidence>
<evidence type="ECO:0000256" key="3">
    <source>
        <dbReference type="ARBA" id="ARBA00022475"/>
    </source>
</evidence>
<feature type="transmembrane region" description="Helical" evidence="13">
    <location>
        <begin position="131"/>
        <end position="151"/>
    </location>
</feature>
<accession>A0A345ZQ68</accession>
<comment type="similarity">
    <text evidence="12">Belongs to the drug/metabolite transporter (DMT) superfamily. Small multidrug resistance (SMR) (TC 2.A.7.1) family.</text>
</comment>
<evidence type="ECO:0000313" key="16">
    <source>
        <dbReference type="Proteomes" id="UP000254889"/>
    </source>
</evidence>
<feature type="transmembrane region" description="Helical" evidence="13">
    <location>
        <begin position="163"/>
        <end position="181"/>
    </location>
</feature>
<feature type="transmembrane region" description="Helical" evidence="13">
    <location>
        <begin position="226"/>
        <end position="246"/>
    </location>
</feature>
<evidence type="ECO:0000256" key="11">
    <source>
        <dbReference type="ARBA" id="ARBA00023136"/>
    </source>
</evidence>
<evidence type="ECO:0000256" key="10">
    <source>
        <dbReference type="ARBA" id="ARBA00023098"/>
    </source>
</evidence>
<feature type="transmembrane region" description="Helical" evidence="13">
    <location>
        <begin position="49"/>
        <end position="71"/>
    </location>
</feature>
<dbReference type="Proteomes" id="UP000254889">
    <property type="component" value="Chromosome"/>
</dbReference>
<evidence type="ECO:0000256" key="6">
    <source>
        <dbReference type="ARBA" id="ARBA00022556"/>
    </source>
</evidence>
<reference evidence="15 16" key="1">
    <citation type="submission" date="2018-07" db="EMBL/GenBank/DDBJ databases">
        <authorList>
            <person name="Quirk P.G."/>
            <person name="Krulwich T.A."/>
        </authorList>
    </citation>
    <scope>NUCLEOTIDE SEQUENCE [LARGE SCALE GENOMIC DNA]</scope>
    <source>
        <strain evidence="15 16">CC-BB4</strain>
    </source>
</reference>
<dbReference type="EMBL" id="CP031417">
    <property type="protein sequence ID" value="AXK79065.1"/>
    <property type="molecule type" value="Genomic_DNA"/>
</dbReference>
<evidence type="ECO:0000313" key="15">
    <source>
        <dbReference type="EMBL" id="AXK79065.1"/>
    </source>
</evidence>
<evidence type="ECO:0000256" key="2">
    <source>
        <dbReference type="ARBA" id="ARBA00022448"/>
    </source>
</evidence>
<dbReference type="GO" id="GO:0005886">
    <property type="term" value="C:plasma membrane"/>
    <property type="evidence" value="ECO:0007669"/>
    <property type="project" value="UniProtKB-SubCell"/>
</dbReference>
<feature type="transmembrane region" description="Helical" evidence="13">
    <location>
        <begin position="22"/>
        <end position="43"/>
    </location>
</feature>
<keyword evidence="5" id="KW-0997">Cell inner membrane</keyword>
<evidence type="ECO:0000256" key="13">
    <source>
        <dbReference type="SAM" id="Phobius"/>
    </source>
</evidence>
<dbReference type="KEGG" id="ptaw:DW352_00130"/>
<evidence type="ECO:0000256" key="8">
    <source>
        <dbReference type="ARBA" id="ARBA00022985"/>
    </source>
</evidence>
<name>A0A345ZQ68_9HYPH</name>
<proteinExistence type="inferred from homology"/>
<feature type="transmembrane region" description="Helical" evidence="13">
    <location>
        <begin position="201"/>
        <end position="220"/>
    </location>
</feature>
<keyword evidence="8" id="KW-0448">Lipopolysaccharide biosynthesis</keyword>
<evidence type="ECO:0000256" key="9">
    <source>
        <dbReference type="ARBA" id="ARBA00022989"/>
    </source>
</evidence>
<comment type="subcellular location">
    <subcellularLocation>
        <location evidence="1">Cell membrane</location>
        <topology evidence="1">Multi-pass membrane protein</topology>
    </subcellularLocation>
</comment>
<feature type="transmembrane region" description="Helical" evidence="13">
    <location>
        <begin position="253"/>
        <end position="271"/>
    </location>
</feature>
<dbReference type="GO" id="GO:0009103">
    <property type="term" value="P:lipopolysaccharide biosynthetic process"/>
    <property type="evidence" value="ECO:0007669"/>
    <property type="project" value="UniProtKB-KW"/>
</dbReference>
<keyword evidence="11 13" id="KW-0472">Membrane</keyword>
<dbReference type="AlphaFoldDB" id="A0A345ZQ68"/>
<dbReference type="GO" id="GO:0009245">
    <property type="term" value="P:lipid A biosynthetic process"/>
    <property type="evidence" value="ECO:0007669"/>
    <property type="project" value="UniProtKB-KW"/>
</dbReference>
<dbReference type="PANTHER" id="PTHR30561:SF1">
    <property type="entry name" value="MULTIDRUG TRANSPORTER EMRE"/>
    <property type="match status" value="1"/>
</dbReference>
<sequence>MLAAGVMHASWHGLVKSGADQVINLAGMGLVATVCAAVVLPFVPAPPVAVWPVLVASVILHNGYKVCLAWAYKRGDLVQAFPLARGAVPLFATAIGFVALGQVPSFRQLGGIALVSVGILLMSLESSRRAFNAPLFTATAGAGLAVASYSVLDAFGTRLYGDWLGFTAWLIVFDNLTYLGLSRAIRGPALWPNLLRLRVRILASGGLGVASFVVFLWALSRHAVGSVSAVRETSVLFAMLIGALVYHEPLSPWRAVSGILVVAGIVMIAVWK</sequence>
<keyword evidence="7 13" id="KW-0812">Transmembrane</keyword>
<dbReference type="Pfam" id="PF00892">
    <property type="entry name" value="EamA"/>
    <property type="match status" value="1"/>
</dbReference>
<keyword evidence="16" id="KW-1185">Reference proteome</keyword>
<organism evidence="15 16">
    <name type="scientific">Pseudolabrys taiwanensis</name>
    <dbReference type="NCBI Taxonomy" id="331696"/>
    <lineage>
        <taxon>Bacteria</taxon>
        <taxon>Pseudomonadati</taxon>
        <taxon>Pseudomonadota</taxon>
        <taxon>Alphaproteobacteria</taxon>
        <taxon>Hyphomicrobiales</taxon>
        <taxon>Xanthobacteraceae</taxon>
        <taxon>Pseudolabrys</taxon>
    </lineage>
</organism>
<dbReference type="PANTHER" id="PTHR30561">
    <property type="entry name" value="SMR FAMILY PROTON-DEPENDENT DRUG EFFLUX TRANSPORTER SUGE"/>
    <property type="match status" value="1"/>
</dbReference>
<feature type="transmembrane region" description="Helical" evidence="13">
    <location>
        <begin position="106"/>
        <end position="124"/>
    </location>
</feature>
<protein>
    <recommendedName>
        <fullName evidence="14">EamA domain-containing protein</fullName>
    </recommendedName>
</protein>
<dbReference type="InterPro" id="IPR000620">
    <property type="entry name" value="EamA_dom"/>
</dbReference>
<evidence type="ECO:0000256" key="12">
    <source>
        <dbReference type="ARBA" id="ARBA00038032"/>
    </source>
</evidence>
<keyword evidence="6" id="KW-0441">Lipid A biosynthesis</keyword>
<dbReference type="InterPro" id="IPR037185">
    <property type="entry name" value="EmrE-like"/>
</dbReference>
<keyword evidence="9 13" id="KW-1133">Transmembrane helix</keyword>
<dbReference type="OrthoDB" id="9783707at2"/>
<evidence type="ECO:0000256" key="7">
    <source>
        <dbReference type="ARBA" id="ARBA00022692"/>
    </source>
</evidence>
<keyword evidence="3" id="KW-1003">Cell membrane</keyword>
<dbReference type="InterPro" id="IPR000390">
    <property type="entry name" value="Small_drug/metabolite_transptr"/>
</dbReference>
<keyword evidence="10" id="KW-0443">Lipid metabolism</keyword>
<dbReference type="Gene3D" id="1.10.3730.20">
    <property type="match status" value="2"/>
</dbReference>
<dbReference type="GO" id="GO:0022857">
    <property type="term" value="F:transmembrane transporter activity"/>
    <property type="evidence" value="ECO:0007669"/>
    <property type="project" value="InterPro"/>
</dbReference>
<feature type="domain" description="EamA" evidence="14">
    <location>
        <begin position="142"/>
        <end position="269"/>
    </location>
</feature>
<evidence type="ECO:0000259" key="14">
    <source>
        <dbReference type="Pfam" id="PF00892"/>
    </source>
</evidence>